<sequence length="36" mass="4362">MTKIKKKVDVFFCNYEYLIKYLTVSKENGIQKLFKT</sequence>
<organism evidence="1">
    <name type="scientific">viral metagenome</name>
    <dbReference type="NCBI Taxonomy" id="1070528"/>
    <lineage>
        <taxon>unclassified sequences</taxon>
        <taxon>metagenomes</taxon>
        <taxon>organismal metagenomes</taxon>
    </lineage>
</organism>
<evidence type="ECO:0000313" key="1">
    <source>
        <dbReference type="EMBL" id="QHT04469.1"/>
    </source>
</evidence>
<reference evidence="1" key="1">
    <citation type="journal article" date="2020" name="Nature">
        <title>Giant virus diversity and host interactions through global metagenomics.</title>
        <authorList>
            <person name="Schulz F."/>
            <person name="Roux S."/>
            <person name="Paez-Espino D."/>
            <person name="Jungbluth S."/>
            <person name="Walsh D.A."/>
            <person name="Denef V.J."/>
            <person name="McMahon K.D."/>
            <person name="Konstantinidis K.T."/>
            <person name="Eloe-Fadrosh E.A."/>
            <person name="Kyrpides N.C."/>
            <person name="Woyke T."/>
        </authorList>
    </citation>
    <scope>NUCLEOTIDE SEQUENCE</scope>
    <source>
        <strain evidence="1">GVMAG-M-3300021185-45</strain>
    </source>
</reference>
<dbReference type="EMBL" id="MN739430">
    <property type="protein sequence ID" value="QHT04469.1"/>
    <property type="molecule type" value="Genomic_DNA"/>
</dbReference>
<dbReference type="AlphaFoldDB" id="A0A6C0CLB8"/>
<name>A0A6C0CLB8_9ZZZZ</name>
<proteinExistence type="predicted"/>
<accession>A0A6C0CLB8</accession>
<protein>
    <submittedName>
        <fullName evidence="1">Uncharacterized protein</fullName>
    </submittedName>
</protein>